<accession>A0A840AR32</accession>
<dbReference type="Gene3D" id="3.40.50.150">
    <property type="entry name" value="Vaccinia Virus protein VP39"/>
    <property type="match status" value="1"/>
</dbReference>
<protein>
    <submittedName>
        <fullName evidence="4">SAM-dependent methyltransferase</fullName>
    </submittedName>
</protein>
<proteinExistence type="predicted"/>
<gene>
    <name evidence="4" type="ORF">GGR25_002964</name>
</gene>
<feature type="domain" description="Methyltransferase type 11" evidence="3">
    <location>
        <begin position="87"/>
        <end position="130"/>
    </location>
</feature>
<keyword evidence="1 4" id="KW-0489">Methyltransferase</keyword>
<dbReference type="PANTHER" id="PTHR13090:SF1">
    <property type="entry name" value="ARGININE-HYDROXYLASE NDUFAF5, MITOCHONDRIAL"/>
    <property type="match status" value="1"/>
</dbReference>
<evidence type="ECO:0000256" key="1">
    <source>
        <dbReference type="ARBA" id="ARBA00022603"/>
    </source>
</evidence>
<dbReference type="EMBL" id="JACIDS010000003">
    <property type="protein sequence ID" value="MBB3931914.1"/>
    <property type="molecule type" value="Genomic_DNA"/>
</dbReference>
<name>A0A840AR32_9HYPH</name>
<evidence type="ECO:0000259" key="3">
    <source>
        <dbReference type="Pfam" id="PF08241"/>
    </source>
</evidence>
<dbReference type="GO" id="GO:0032259">
    <property type="term" value="P:methylation"/>
    <property type="evidence" value="ECO:0007669"/>
    <property type="project" value="UniProtKB-KW"/>
</dbReference>
<dbReference type="Proteomes" id="UP000553963">
    <property type="component" value="Unassembled WGS sequence"/>
</dbReference>
<dbReference type="AlphaFoldDB" id="A0A840AR32"/>
<dbReference type="PANTHER" id="PTHR13090">
    <property type="entry name" value="ARGININE-HYDROXYLASE NDUFAF5, MITOCHONDRIAL"/>
    <property type="match status" value="1"/>
</dbReference>
<dbReference type="InterPro" id="IPR013216">
    <property type="entry name" value="Methyltransf_11"/>
</dbReference>
<comment type="caution">
    <text evidence="4">The sequence shown here is derived from an EMBL/GenBank/DDBJ whole genome shotgun (WGS) entry which is preliminary data.</text>
</comment>
<dbReference type="SUPFAM" id="SSF53335">
    <property type="entry name" value="S-adenosyl-L-methionine-dependent methyltransferases"/>
    <property type="match status" value="1"/>
</dbReference>
<organism evidence="4 5">
    <name type="scientific">Kaistia hirudinis</name>
    <dbReference type="NCBI Taxonomy" id="1293440"/>
    <lineage>
        <taxon>Bacteria</taxon>
        <taxon>Pseudomonadati</taxon>
        <taxon>Pseudomonadota</taxon>
        <taxon>Alphaproteobacteria</taxon>
        <taxon>Hyphomicrobiales</taxon>
        <taxon>Kaistiaceae</taxon>
        <taxon>Kaistia</taxon>
    </lineage>
</organism>
<keyword evidence="2 4" id="KW-0808">Transferase</keyword>
<dbReference type="InterPro" id="IPR050602">
    <property type="entry name" value="Malonyl-ACP_OMT"/>
</dbReference>
<evidence type="ECO:0000313" key="5">
    <source>
        <dbReference type="Proteomes" id="UP000553963"/>
    </source>
</evidence>
<dbReference type="GO" id="GO:0008757">
    <property type="term" value="F:S-adenosylmethionine-dependent methyltransferase activity"/>
    <property type="evidence" value="ECO:0007669"/>
    <property type="project" value="InterPro"/>
</dbReference>
<dbReference type="Pfam" id="PF08241">
    <property type="entry name" value="Methyltransf_11"/>
    <property type="match status" value="1"/>
</dbReference>
<dbReference type="RefSeq" id="WP_183399516.1">
    <property type="nucleotide sequence ID" value="NZ_JACIDS010000003.1"/>
</dbReference>
<keyword evidence="5" id="KW-1185">Reference proteome</keyword>
<reference evidence="4 5" key="1">
    <citation type="submission" date="2020-08" db="EMBL/GenBank/DDBJ databases">
        <title>Genomic Encyclopedia of Type Strains, Phase IV (KMG-IV): sequencing the most valuable type-strain genomes for metagenomic binning, comparative biology and taxonomic classification.</title>
        <authorList>
            <person name="Goeker M."/>
        </authorList>
    </citation>
    <scope>NUCLEOTIDE SEQUENCE [LARGE SCALE GENOMIC DNA]</scope>
    <source>
        <strain evidence="4 5">DSM 25966</strain>
    </source>
</reference>
<evidence type="ECO:0000313" key="4">
    <source>
        <dbReference type="EMBL" id="MBB3931914.1"/>
    </source>
</evidence>
<evidence type="ECO:0000256" key="2">
    <source>
        <dbReference type="ARBA" id="ARBA00022679"/>
    </source>
</evidence>
<dbReference type="InterPro" id="IPR029063">
    <property type="entry name" value="SAM-dependent_MTases_sf"/>
</dbReference>
<sequence length="291" mass="30749">MNKVPSIFDRRLLALRRLRAESMAVPGADFLFARAAEDLGERLASVQRRFSAAAIIGPDTGQLAATLAAAAPIGELKHVAIEDGPTGERLALEPASLDLAVSVLALQWVNDLPGVLAQIRRALRPDGLLLAVLAGGETLKELRDSVTAAESELRGGASPRVAPFADIRDMGGLLQRAGFALPVADTDRLVVRYDSLFALARDLRAMGATNVLTARDPRPLTRAIAARAAEIYTERHADADGRVRATFELVSISGWAPDASQPKPLKPGSAAMRLEDAIAGAAKTRNGDGTV</sequence>